<evidence type="ECO:0000313" key="7">
    <source>
        <dbReference type="EMBL" id="KAA9346008.1"/>
    </source>
</evidence>
<dbReference type="InterPro" id="IPR015421">
    <property type="entry name" value="PyrdxlP-dep_Trfase_major"/>
</dbReference>
<accession>A0A5N1JAG7</accession>
<feature type="domain" description="Aromatic amino acid beta-eliminating lyase/threonine aldolase" evidence="6">
    <location>
        <begin position="5"/>
        <end position="289"/>
    </location>
</feature>
<evidence type="ECO:0000256" key="3">
    <source>
        <dbReference type="ARBA" id="ARBA00022898"/>
    </source>
</evidence>
<evidence type="ECO:0000313" key="8">
    <source>
        <dbReference type="Proteomes" id="UP000326570"/>
    </source>
</evidence>
<dbReference type="InterPro" id="IPR023603">
    <property type="entry name" value="Low_specificity_L-TA-like"/>
</dbReference>
<dbReference type="GO" id="GO:0006545">
    <property type="term" value="P:glycine biosynthetic process"/>
    <property type="evidence" value="ECO:0007669"/>
    <property type="project" value="TreeGrafter"/>
</dbReference>
<dbReference type="AlphaFoldDB" id="A0A5N1JAG7"/>
<dbReference type="FunFam" id="3.40.640.10:FF:000030">
    <property type="entry name" value="Low-specificity L-threonine aldolase"/>
    <property type="match status" value="1"/>
</dbReference>
<dbReference type="InterPro" id="IPR015422">
    <property type="entry name" value="PyrdxlP-dep_Trfase_small"/>
</dbReference>
<dbReference type="GO" id="GO:0008732">
    <property type="term" value="F:L-allo-threonine aldolase activity"/>
    <property type="evidence" value="ECO:0007669"/>
    <property type="project" value="TreeGrafter"/>
</dbReference>
<dbReference type="PANTHER" id="PTHR48097:SF9">
    <property type="entry name" value="L-THREONINE ALDOLASE"/>
    <property type="match status" value="1"/>
</dbReference>
<comment type="caution">
    <text evidence="7">The sequence shown here is derived from an EMBL/GenBank/DDBJ whole genome shotgun (WGS) entry which is preliminary data.</text>
</comment>
<dbReference type="PIRSF" id="PIRSF017617">
    <property type="entry name" value="Thr_aldolase"/>
    <property type="match status" value="1"/>
</dbReference>
<organism evidence="7 8">
    <name type="scientific">Adhaeribacter soli</name>
    <dbReference type="NCBI Taxonomy" id="2607655"/>
    <lineage>
        <taxon>Bacteria</taxon>
        <taxon>Pseudomonadati</taxon>
        <taxon>Bacteroidota</taxon>
        <taxon>Cytophagia</taxon>
        <taxon>Cytophagales</taxon>
        <taxon>Hymenobacteraceae</taxon>
        <taxon>Adhaeribacter</taxon>
    </lineage>
</organism>
<name>A0A5N1JAG7_9BACT</name>
<sequence>MNLIDLRSDTVTKPTPAMLEFMFQAEVGDDVYGEDPTVITLEKATAQLFGKEGGLFCPSGTMANQIAIKLHTEPLSEVICDQTAHIYNYEGGGIAFNSAASVCLLPGVRGKITAQQIAENIRPDNIHYPITRLVSLENTSNKGGGSYYTAAEIAPIAELCCTHNLALHLDGARVFNALIAANETPAQHGQYFDTISICFSKGLGTPVGSVLVGSEAHIKKARRIRKALGGGMRQAGYLAAAGIFALENNLDRLADDHKRAKQLEEALKTCNFVADILPVETNIVIFKLNEKYTPDAFLAKLGAENVLASGFGPMQIRFVTHLNFTDKMLEQTIRVLKSLN</sequence>
<evidence type="ECO:0000256" key="5">
    <source>
        <dbReference type="PIRSR" id="PIRSR017617-1"/>
    </source>
</evidence>
<dbReference type="PANTHER" id="PTHR48097">
    <property type="entry name" value="L-THREONINE ALDOLASE-RELATED"/>
    <property type="match status" value="1"/>
</dbReference>
<protein>
    <submittedName>
        <fullName evidence="7">Aminotransferase class I/II-fold pyridoxal phosphate-dependent enzyme</fullName>
    </submittedName>
</protein>
<dbReference type="Gene3D" id="3.40.640.10">
    <property type="entry name" value="Type I PLP-dependent aspartate aminotransferase-like (Major domain)"/>
    <property type="match status" value="1"/>
</dbReference>
<dbReference type="RefSeq" id="WP_150902151.1">
    <property type="nucleotide sequence ID" value="NZ_VTWT01000001.1"/>
</dbReference>
<keyword evidence="4" id="KW-0456">Lyase</keyword>
<evidence type="ECO:0000256" key="4">
    <source>
        <dbReference type="ARBA" id="ARBA00023239"/>
    </source>
</evidence>
<dbReference type="Pfam" id="PF01212">
    <property type="entry name" value="Beta_elim_lyase"/>
    <property type="match status" value="1"/>
</dbReference>
<dbReference type="Proteomes" id="UP000326570">
    <property type="component" value="Unassembled WGS sequence"/>
</dbReference>
<dbReference type="GO" id="GO:0006567">
    <property type="term" value="P:L-threonine catabolic process"/>
    <property type="evidence" value="ECO:0007669"/>
    <property type="project" value="TreeGrafter"/>
</dbReference>
<dbReference type="NCBIfam" id="NF041359">
    <property type="entry name" value="GntG_guanitoxin"/>
    <property type="match status" value="1"/>
</dbReference>
<dbReference type="InterPro" id="IPR015424">
    <property type="entry name" value="PyrdxlP-dep_Trfase"/>
</dbReference>
<dbReference type="GO" id="GO:0005829">
    <property type="term" value="C:cytosol"/>
    <property type="evidence" value="ECO:0007669"/>
    <property type="project" value="TreeGrafter"/>
</dbReference>
<gene>
    <name evidence="7" type="ORF">F0P94_02710</name>
</gene>
<keyword evidence="8" id="KW-1185">Reference proteome</keyword>
<reference evidence="7 8" key="1">
    <citation type="submission" date="2019-09" db="EMBL/GenBank/DDBJ databases">
        <title>Genome sequence of Adhaeribacter sp. M2.</title>
        <authorList>
            <person name="Srinivasan S."/>
        </authorList>
    </citation>
    <scope>NUCLEOTIDE SEQUENCE [LARGE SCALE GENOMIC DNA]</scope>
    <source>
        <strain evidence="7 8">M2</strain>
    </source>
</reference>
<evidence type="ECO:0000259" key="6">
    <source>
        <dbReference type="Pfam" id="PF01212"/>
    </source>
</evidence>
<dbReference type="CDD" id="cd06502">
    <property type="entry name" value="TA_like"/>
    <property type="match status" value="1"/>
</dbReference>
<dbReference type="EMBL" id="VTWT01000001">
    <property type="protein sequence ID" value="KAA9346008.1"/>
    <property type="molecule type" value="Genomic_DNA"/>
</dbReference>
<keyword evidence="7" id="KW-0808">Transferase</keyword>
<evidence type="ECO:0000256" key="2">
    <source>
        <dbReference type="ARBA" id="ARBA00006966"/>
    </source>
</evidence>
<keyword evidence="7" id="KW-0032">Aminotransferase</keyword>
<dbReference type="GO" id="GO:0008483">
    <property type="term" value="F:transaminase activity"/>
    <property type="evidence" value="ECO:0007669"/>
    <property type="project" value="UniProtKB-KW"/>
</dbReference>
<dbReference type="Gene3D" id="3.90.1150.10">
    <property type="entry name" value="Aspartate Aminotransferase, domain 1"/>
    <property type="match status" value="1"/>
</dbReference>
<comment type="cofactor">
    <cofactor evidence="1">
        <name>pyridoxal 5'-phosphate</name>
        <dbReference type="ChEBI" id="CHEBI:597326"/>
    </cofactor>
</comment>
<proteinExistence type="inferred from homology"/>
<dbReference type="InterPro" id="IPR001597">
    <property type="entry name" value="ArAA_b-elim_lyase/Thr_aldolase"/>
</dbReference>
<feature type="modified residue" description="N6-(pyridoxal phosphate)lysine" evidence="5">
    <location>
        <position position="201"/>
    </location>
</feature>
<comment type="similarity">
    <text evidence="2">Belongs to the threonine aldolase family.</text>
</comment>
<dbReference type="SUPFAM" id="SSF53383">
    <property type="entry name" value="PLP-dependent transferases"/>
    <property type="match status" value="1"/>
</dbReference>
<evidence type="ECO:0000256" key="1">
    <source>
        <dbReference type="ARBA" id="ARBA00001933"/>
    </source>
</evidence>
<keyword evidence="3" id="KW-0663">Pyridoxal phosphate</keyword>